<name>E6U9M8_ETHHY</name>
<dbReference type="AlphaFoldDB" id="E6U9M8"/>
<proteinExistence type="predicted"/>
<dbReference type="Proteomes" id="UP000001551">
    <property type="component" value="Chromosome"/>
</dbReference>
<protein>
    <submittedName>
        <fullName evidence="1">Uncharacterized protein</fullName>
    </submittedName>
</protein>
<evidence type="ECO:0000313" key="2">
    <source>
        <dbReference type="Proteomes" id="UP000001551"/>
    </source>
</evidence>
<accession>E6U9M8</accession>
<dbReference type="EMBL" id="CP002400">
    <property type="protein sequence ID" value="ADU27314.1"/>
    <property type="molecule type" value="Genomic_DNA"/>
</dbReference>
<dbReference type="RefSeq" id="WP_013485665.1">
    <property type="nucleotide sequence ID" value="NC_014828.1"/>
</dbReference>
<gene>
    <name evidence="1" type="ordered locus">Ethha_1789</name>
</gene>
<dbReference type="KEGG" id="eha:Ethha_1789"/>
<sequence length="58" mass="6659">MFPRFKVLKVICGESPLNMDSINGLVEQVVDAVKQAKADLSHWLKEFIERLNERRGDS</sequence>
<reference evidence="1 2" key="1">
    <citation type="submission" date="2010-12" db="EMBL/GenBank/DDBJ databases">
        <title>Complete sequence of Ethanoligenens harbinense YUAN-3.</title>
        <authorList>
            <person name="Lucas S."/>
            <person name="Copeland A."/>
            <person name="Lapidus A."/>
            <person name="Cheng J.-F."/>
            <person name="Bruce D."/>
            <person name="Goodwin L."/>
            <person name="Pitluck S."/>
            <person name="Chertkov O."/>
            <person name="Misra M."/>
            <person name="Detter J.C."/>
            <person name="Han C."/>
            <person name="Tapia R."/>
            <person name="Land M."/>
            <person name="Hauser L."/>
            <person name="Jeffries C."/>
            <person name="Kyrpides N."/>
            <person name="Ivanova N."/>
            <person name="Mikhailova N."/>
            <person name="Wang A."/>
            <person name="Mouttaki H."/>
            <person name="He Z."/>
            <person name="Zhou J."/>
            <person name="Hemme C.L."/>
            <person name="Woyke T."/>
        </authorList>
    </citation>
    <scope>NUCLEOTIDE SEQUENCE [LARGE SCALE GENOMIC DNA]</scope>
    <source>
        <strain evidence="2">DSM 18485 / JCM 12961 / CGMCC 1.5033 / YUAN-3</strain>
    </source>
</reference>
<evidence type="ECO:0000313" key="1">
    <source>
        <dbReference type="EMBL" id="ADU27314.1"/>
    </source>
</evidence>
<dbReference type="HOGENOM" id="CLU_2972651_0_0_9"/>
<organism evidence="1 2">
    <name type="scientific">Ethanoligenens harbinense (strain DSM 18485 / JCM 12961 / CGMCC 1.5033 / YUAN-3)</name>
    <dbReference type="NCBI Taxonomy" id="663278"/>
    <lineage>
        <taxon>Bacteria</taxon>
        <taxon>Bacillati</taxon>
        <taxon>Bacillota</taxon>
        <taxon>Clostridia</taxon>
        <taxon>Eubacteriales</taxon>
        <taxon>Oscillospiraceae</taxon>
        <taxon>Ethanoligenens</taxon>
    </lineage>
</organism>
<keyword evidence="2" id="KW-1185">Reference proteome</keyword>